<keyword evidence="2" id="KW-1185">Reference proteome</keyword>
<dbReference type="Proteomes" id="UP000829398">
    <property type="component" value="Chromosome 1"/>
</dbReference>
<gene>
    <name evidence="1" type="ORF">KPL71_000963</name>
</gene>
<dbReference type="EMBL" id="CM039170">
    <property type="protein sequence ID" value="KAH9801273.1"/>
    <property type="molecule type" value="Genomic_DNA"/>
</dbReference>
<protein>
    <submittedName>
        <fullName evidence="1">BED-type domain-containing protein</fullName>
    </submittedName>
</protein>
<accession>A0ACB8NSZ6</accession>
<reference evidence="2" key="1">
    <citation type="journal article" date="2023" name="Hortic. Res.">
        <title>A chromosome-level phased genome enabling allele-level studies in sweet orange: a case study on citrus Huanglongbing tolerance.</title>
        <authorList>
            <person name="Wu B."/>
            <person name="Yu Q."/>
            <person name="Deng Z."/>
            <person name="Duan Y."/>
            <person name="Luo F."/>
            <person name="Gmitter F. Jr."/>
        </authorList>
    </citation>
    <scope>NUCLEOTIDE SEQUENCE [LARGE SCALE GENOMIC DNA]</scope>
    <source>
        <strain evidence="2">cv. Valencia</strain>
    </source>
</reference>
<organism evidence="1 2">
    <name type="scientific">Citrus sinensis</name>
    <name type="common">Sweet orange</name>
    <name type="synonym">Citrus aurantium var. sinensis</name>
    <dbReference type="NCBI Taxonomy" id="2711"/>
    <lineage>
        <taxon>Eukaryota</taxon>
        <taxon>Viridiplantae</taxon>
        <taxon>Streptophyta</taxon>
        <taxon>Embryophyta</taxon>
        <taxon>Tracheophyta</taxon>
        <taxon>Spermatophyta</taxon>
        <taxon>Magnoliopsida</taxon>
        <taxon>eudicotyledons</taxon>
        <taxon>Gunneridae</taxon>
        <taxon>Pentapetalae</taxon>
        <taxon>rosids</taxon>
        <taxon>malvids</taxon>
        <taxon>Sapindales</taxon>
        <taxon>Rutaceae</taxon>
        <taxon>Aurantioideae</taxon>
        <taxon>Citrus</taxon>
    </lineage>
</organism>
<proteinExistence type="predicted"/>
<sequence>MTSQLDKGKCVVVDSTPPSSKSSSNAEGTPNKSTTSEAWEHFIQLSSDPLHPRSKCRYCGKEYKCGFNKGTSNLLGHIRERCLKYPGRARVDKKQKTLSYQPVKIGEPCSLVSATYSVEACREVIAKFIIKDEMSFRVVEGEGFREMLGVFENRFKVPSRTTIARDILQLYKKTKKDLTDFFVSSHQRVCLTTDTWTSAQNLCYMCLTAHFIDDNWTLHKKILNFCQVADHKGETIGRQIETCLLDWGIERVFIVTVDNASSNDGGQNMHLRCSAHILNLIVAKGLKAYHQSISKIRNVVRFVRSSPSRTQKFKAYAKREKISSNKLLCLDVVTRWNSTFFMSEAAEKYEKVFDRLELHDAQYIREFCLSEPKTCPSSIDWEYARYFIKFLKVFHDATLTFSGSLYVTSNTFLRQLCLIHTQLQAWRDSKDLFLKIMAENMKKKYDKYWGNYETINPYLYCFVVLFGEFKANELVVKVRNNLHSLYEEYKLLYGDDVEVMDAVNDEKELEVDTEVDARQVFDSGYMRILKDNNFVECKTEVDLYLLESCENPKNESFDVLDWWKINSSKYPILSYSAFSTGGRVLDPHRCSLSTRTVEALICTQNWLRSTPINLDEAIDEIEHIETEILGADKNIFDEA</sequence>
<name>A0ACB8NSZ6_CITSI</name>
<evidence type="ECO:0000313" key="2">
    <source>
        <dbReference type="Proteomes" id="UP000829398"/>
    </source>
</evidence>
<evidence type="ECO:0000313" key="1">
    <source>
        <dbReference type="EMBL" id="KAH9801273.1"/>
    </source>
</evidence>
<comment type="caution">
    <text evidence="1">The sequence shown here is derived from an EMBL/GenBank/DDBJ whole genome shotgun (WGS) entry which is preliminary data.</text>
</comment>